<keyword evidence="1" id="KW-0812">Transmembrane</keyword>
<proteinExistence type="predicted"/>
<name>A0ABT7L3J7_9BACI</name>
<dbReference type="Proteomes" id="UP001235343">
    <property type="component" value="Unassembled WGS sequence"/>
</dbReference>
<dbReference type="EMBL" id="JASTZU010000019">
    <property type="protein sequence ID" value="MDL4839944.1"/>
    <property type="molecule type" value="Genomic_DNA"/>
</dbReference>
<evidence type="ECO:0000313" key="2">
    <source>
        <dbReference type="EMBL" id="MDL4839944.1"/>
    </source>
</evidence>
<dbReference type="InterPro" id="IPR014197">
    <property type="entry name" value="Sporulation_prot_YunB"/>
</dbReference>
<protein>
    <submittedName>
        <fullName evidence="2">Sporulation protein YunB</fullName>
    </submittedName>
</protein>
<sequence length="257" mass="28820">MRRRPKYKKHITPPPAKHIIMVTFIFFLISTVVSILIVNEGIKPTLLEIAQQRNEQYVNLAMSIAVNKKLNEDLQEESLIKFTYGENGEVVGYEINASVQNRLQHNIQNRVENFLRELEKGNVPESNAPLDVNLEGEQETNIESIKENTNIVEIPMGQVLGIPLLANLGPKIPVKLEAMGYVNTEVETKVTGIKINNVHIESVVHIEAEILTIIPFASEPARIEQEIQIGSGGYQGDVPQYYNNTGEENSDISIPLQ</sequence>
<comment type="caution">
    <text evidence="2">The sequence shown here is derived from an EMBL/GenBank/DDBJ whole genome shotgun (WGS) entry which is preliminary data.</text>
</comment>
<dbReference type="NCBIfam" id="TIGR02832">
    <property type="entry name" value="spo_yunB"/>
    <property type="match status" value="1"/>
</dbReference>
<accession>A0ABT7L3J7</accession>
<keyword evidence="1" id="KW-0472">Membrane</keyword>
<dbReference type="PIRSF" id="PIRSF021383">
    <property type="entry name" value="YunB"/>
    <property type="match status" value="1"/>
</dbReference>
<organism evidence="2 3">
    <name type="scientific">Aquibacillus rhizosphaerae</name>
    <dbReference type="NCBI Taxonomy" id="3051431"/>
    <lineage>
        <taxon>Bacteria</taxon>
        <taxon>Bacillati</taxon>
        <taxon>Bacillota</taxon>
        <taxon>Bacilli</taxon>
        <taxon>Bacillales</taxon>
        <taxon>Bacillaceae</taxon>
        <taxon>Aquibacillus</taxon>
    </lineage>
</organism>
<dbReference type="Pfam" id="PF09560">
    <property type="entry name" value="Spore_YunB"/>
    <property type="match status" value="1"/>
</dbReference>
<reference evidence="2 3" key="1">
    <citation type="submission" date="2023-06" db="EMBL/GenBank/DDBJ databases">
        <title>Aquibacillus rhizosphaerae LR5S19.</title>
        <authorList>
            <person name="Sun J.-Q."/>
        </authorList>
    </citation>
    <scope>NUCLEOTIDE SEQUENCE [LARGE SCALE GENOMIC DNA]</scope>
    <source>
        <strain evidence="2 3">LR5S19</strain>
    </source>
</reference>
<dbReference type="RefSeq" id="WP_285930944.1">
    <property type="nucleotide sequence ID" value="NZ_JASTZU010000019.1"/>
</dbReference>
<feature type="transmembrane region" description="Helical" evidence="1">
    <location>
        <begin position="20"/>
        <end position="38"/>
    </location>
</feature>
<keyword evidence="1" id="KW-1133">Transmembrane helix</keyword>
<keyword evidence="3" id="KW-1185">Reference proteome</keyword>
<evidence type="ECO:0000256" key="1">
    <source>
        <dbReference type="SAM" id="Phobius"/>
    </source>
</evidence>
<gene>
    <name evidence="2" type="primary">yunB</name>
    <name evidence="2" type="ORF">QQS35_05675</name>
</gene>
<evidence type="ECO:0000313" key="3">
    <source>
        <dbReference type="Proteomes" id="UP001235343"/>
    </source>
</evidence>